<keyword evidence="3 8" id="KW-0762">Sugar transport</keyword>
<feature type="domain" description="PTS EIIA type-1" evidence="7">
    <location>
        <begin position="30"/>
        <end position="134"/>
    </location>
</feature>
<dbReference type="PANTHER" id="PTHR45008">
    <property type="entry name" value="PTS SYSTEM GLUCOSE-SPECIFIC EIIA COMPONENT"/>
    <property type="match status" value="1"/>
</dbReference>
<evidence type="ECO:0000256" key="3">
    <source>
        <dbReference type="ARBA" id="ARBA00022597"/>
    </source>
</evidence>
<name>A0AAU8HSW3_9FIRM</name>
<dbReference type="RefSeq" id="WP_353893102.1">
    <property type="nucleotide sequence ID" value="NZ_CP159485.1"/>
</dbReference>
<dbReference type="GO" id="GO:0005737">
    <property type="term" value="C:cytoplasm"/>
    <property type="evidence" value="ECO:0007669"/>
    <property type="project" value="UniProtKB-SubCell"/>
</dbReference>
<evidence type="ECO:0000259" key="7">
    <source>
        <dbReference type="PROSITE" id="PS51093"/>
    </source>
</evidence>
<comment type="subcellular location">
    <subcellularLocation>
        <location evidence="1">Cytoplasm</location>
    </subcellularLocation>
</comment>
<keyword evidence="6" id="KW-0418">Kinase</keyword>
<protein>
    <submittedName>
        <fullName evidence="8">PTS glucose transporter subunit IIA</fullName>
    </submittedName>
</protein>
<keyword evidence="5" id="KW-0598">Phosphotransferase system</keyword>
<keyword evidence="4" id="KW-0808">Transferase</keyword>
<dbReference type="InterPro" id="IPR001127">
    <property type="entry name" value="PTS_EIIA_1_perm"/>
</dbReference>
<gene>
    <name evidence="8" type="ORF">PRVXH_002510</name>
</gene>
<evidence type="ECO:0000256" key="1">
    <source>
        <dbReference type="ARBA" id="ARBA00004496"/>
    </source>
</evidence>
<dbReference type="PROSITE" id="PS00371">
    <property type="entry name" value="PTS_EIIA_TYPE_1_HIS"/>
    <property type="match status" value="1"/>
</dbReference>
<dbReference type="InterPro" id="IPR050890">
    <property type="entry name" value="PTS_EIIA_component"/>
</dbReference>
<organism evidence="8">
    <name type="scientific">Proteinivorax hydrogeniformans</name>
    <dbReference type="NCBI Taxonomy" id="1826727"/>
    <lineage>
        <taxon>Bacteria</taxon>
        <taxon>Bacillati</taxon>
        <taxon>Bacillota</taxon>
        <taxon>Clostridia</taxon>
        <taxon>Eubacteriales</taxon>
        <taxon>Proteinivoracaceae</taxon>
        <taxon>Proteinivorax</taxon>
    </lineage>
</organism>
<evidence type="ECO:0000313" key="8">
    <source>
        <dbReference type="EMBL" id="XCI28548.1"/>
    </source>
</evidence>
<dbReference type="Pfam" id="PF00358">
    <property type="entry name" value="PTS_EIIA_1"/>
    <property type="match status" value="1"/>
</dbReference>
<reference evidence="8" key="1">
    <citation type="journal article" date="2018" name="Antonie Van Leeuwenhoek">
        <title>Proteinivorax hydrogeniformans sp. nov., an anaerobic, haloalkaliphilic bacterium fermenting proteinaceous compounds with high hydrogen production.</title>
        <authorList>
            <person name="Boltyanskaya Y."/>
            <person name="Detkova E."/>
            <person name="Pimenov N."/>
            <person name="Kevbrin V."/>
        </authorList>
    </citation>
    <scope>NUCLEOTIDE SEQUENCE</scope>
    <source>
        <strain evidence="8">Z-710</strain>
    </source>
</reference>
<proteinExistence type="predicted"/>
<evidence type="ECO:0000256" key="6">
    <source>
        <dbReference type="ARBA" id="ARBA00022777"/>
    </source>
</evidence>
<accession>A0AAU8HSW3</accession>
<dbReference type="NCBIfam" id="TIGR00830">
    <property type="entry name" value="PTBA"/>
    <property type="match status" value="1"/>
</dbReference>
<evidence type="ECO:0000256" key="2">
    <source>
        <dbReference type="ARBA" id="ARBA00022448"/>
    </source>
</evidence>
<reference evidence="8" key="2">
    <citation type="submission" date="2024-06" db="EMBL/GenBank/DDBJ databases">
        <authorList>
            <person name="Petrova K.O."/>
            <person name="Toshchakov S.V."/>
            <person name="Boltjanskaja Y.V."/>
            <person name="Kevbrin V.V."/>
        </authorList>
    </citation>
    <scope>NUCLEOTIDE SEQUENCE</scope>
    <source>
        <strain evidence="8">Z-710</strain>
    </source>
</reference>
<keyword evidence="2" id="KW-0813">Transport</keyword>
<dbReference type="PANTHER" id="PTHR45008:SF1">
    <property type="entry name" value="PTS SYSTEM GLUCOSE-SPECIFIC EIIA COMPONENT"/>
    <property type="match status" value="1"/>
</dbReference>
<evidence type="ECO:0000256" key="5">
    <source>
        <dbReference type="ARBA" id="ARBA00022683"/>
    </source>
</evidence>
<dbReference type="SUPFAM" id="SSF51261">
    <property type="entry name" value="Duplicated hybrid motif"/>
    <property type="match status" value="1"/>
</dbReference>
<dbReference type="FunFam" id="2.70.70.10:FF:000001">
    <property type="entry name" value="PTS system glucose-specific IIA component"/>
    <property type="match status" value="1"/>
</dbReference>
<evidence type="ECO:0000256" key="4">
    <source>
        <dbReference type="ARBA" id="ARBA00022679"/>
    </source>
</evidence>
<dbReference type="Gene3D" id="2.70.70.10">
    <property type="entry name" value="Glucose Permease (Domain IIA)"/>
    <property type="match status" value="1"/>
</dbReference>
<sequence>MLNFFKKTPKESKITAPLQGTIVNIEDVDDPVFSQKMVGDGVAINPENNEVVSPTDGQVIQVFDTKHAVGIMAKNGAEILIHIGLETVKLKGKGFKTLVKPGDKVKAGQVLITFDYKYLAENAKSLVTPVVITNTEEMELIEKIACENVKPQDTIMKLTKK</sequence>
<dbReference type="GO" id="GO:0016301">
    <property type="term" value="F:kinase activity"/>
    <property type="evidence" value="ECO:0007669"/>
    <property type="project" value="UniProtKB-KW"/>
</dbReference>
<dbReference type="EMBL" id="CP159485">
    <property type="protein sequence ID" value="XCI28548.1"/>
    <property type="molecule type" value="Genomic_DNA"/>
</dbReference>
<dbReference type="PROSITE" id="PS51093">
    <property type="entry name" value="PTS_EIIA_TYPE_1"/>
    <property type="match status" value="1"/>
</dbReference>
<dbReference type="InterPro" id="IPR011055">
    <property type="entry name" value="Dup_hybrid_motif"/>
</dbReference>
<dbReference type="AlphaFoldDB" id="A0AAU8HSW3"/>
<dbReference type="GO" id="GO:0009401">
    <property type="term" value="P:phosphoenolpyruvate-dependent sugar phosphotransferase system"/>
    <property type="evidence" value="ECO:0007669"/>
    <property type="project" value="UniProtKB-KW"/>
</dbReference>